<dbReference type="GeneTree" id="ENSGT01150000286925"/>
<reference evidence="3 4" key="1">
    <citation type="journal article" date="2009" name="Science">
        <title>Genome sequence, comparative analysis, and population genetics of the domestic horse.</title>
        <authorList>
            <consortium name="Broad Institute Genome Sequencing Platform"/>
            <consortium name="Broad Institute Whole Genome Assembly Team"/>
            <person name="Wade C.M."/>
            <person name="Giulotto E."/>
            <person name="Sigurdsson S."/>
            <person name="Zoli M."/>
            <person name="Gnerre S."/>
            <person name="Imsland F."/>
            <person name="Lear T.L."/>
            <person name="Adelson D.L."/>
            <person name="Bailey E."/>
            <person name="Bellone R.R."/>
            <person name="Bloecker H."/>
            <person name="Distl O."/>
            <person name="Edgar R.C."/>
            <person name="Garber M."/>
            <person name="Leeb T."/>
            <person name="Mauceli E."/>
            <person name="MacLeod J.N."/>
            <person name="Penedo M.C.T."/>
            <person name="Raison J.M."/>
            <person name="Sharpe T."/>
            <person name="Vogel J."/>
            <person name="Andersson L."/>
            <person name="Antczak D.F."/>
            <person name="Biagi T."/>
            <person name="Binns M.M."/>
            <person name="Chowdhary B.P."/>
            <person name="Coleman S.J."/>
            <person name="Della Valle G."/>
            <person name="Fryc S."/>
            <person name="Guerin G."/>
            <person name="Hasegawa T."/>
            <person name="Hill E.W."/>
            <person name="Jurka J."/>
            <person name="Kiialainen A."/>
            <person name="Lindgren G."/>
            <person name="Liu J."/>
            <person name="Magnani E."/>
            <person name="Mickelson J.R."/>
            <person name="Murray J."/>
            <person name="Nergadze S.G."/>
            <person name="Onofrio R."/>
            <person name="Pedroni S."/>
            <person name="Piras M.F."/>
            <person name="Raudsepp T."/>
            <person name="Rocchi M."/>
            <person name="Roeed K.H."/>
            <person name="Ryder O.A."/>
            <person name="Searle S."/>
            <person name="Skow L."/>
            <person name="Swinburne J.E."/>
            <person name="Syvaenen A.C."/>
            <person name="Tozaki T."/>
            <person name="Valberg S.J."/>
            <person name="Vaudin M."/>
            <person name="White J.R."/>
            <person name="Zody M.C."/>
            <person name="Lander E.S."/>
            <person name="Lindblad-Toh K."/>
        </authorList>
    </citation>
    <scope>NUCLEOTIDE SEQUENCE [LARGE SCALE GENOMIC DNA]</scope>
    <source>
        <strain evidence="3 4">Thoroughbred</strain>
    </source>
</reference>
<organism evidence="3 4">
    <name type="scientific">Equus caballus</name>
    <name type="common">Horse</name>
    <dbReference type="NCBI Taxonomy" id="9796"/>
    <lineage>
        <taxon>Eukaryota</taxon>
        <taxon>Metazoa</taxon>
        <taxon>Chordata</taxon>
        <taxon>Craniata</taxon>
        <taxon>Vertebrata</taxon>
        <taxon>Euteleostomi</taxon>
        <taxon>Mammalia</taxon>
        <taxon>Eutheria</taxon>
        <taxon>Laurasiatheria</taxon>
        <taxon>Perissodactyla</taxon>
        <taxon>Equidae</taxon>
        <taxon>Equus</taxon>
    </lineage>
</organism>
<reference evidence="3" key="2">
    <citation type="submission" date="2025-08" db="UniProtKB">
        <authorList>
            <consortium name="Ensembl"/>
        </authorList>
    </citation>
    <scope>IDENTIFICATION</scope>
    <source>
        <strain evidence="3">Thoroughbred</strain>
    </source>
</reference>
<dbReference type="Proteomes" id="UP000002281">
    <property type="component" value="Chromosome 10"/>
</dbReference>
<sequence>MFPNSFCEANITVIPKPSKDNAKKENYRPISLMNTDAKVLNKILATPVQQYIKRIIRHDQVGFVPGTQGWFNILKSINVICYINKMRNKNHMIISVDTENAFDKIQHLFIIKTLNKMSIEGKYLNIIKAIYDKPTANIILNSETLKAIPLRIDTRQGCPLSLLLFSIVLEVWTRAVRQEKEIKRIQIRKEEVKISLFADDLILYIENPRESIKKLRNNQQLQQSFRVQNKLTKISCISVH</sequence>
<dbReference type="EC" id="2.7.7.49" evidence="1"/>
<evidence type="ECO:0000313" key="4">
    <source>
        <dbReference type="Proteomes" id="UP000002281"/>
    </source>
</evidence>
<evidence type="ECO:0000256" key="1">
    <source>
        <dbReference type="ARBA" id="ARBA00012493"/>
    </source>
</evidence>
<dbReference type="Pfam" id="PF00078">
    <property type="entry name" value="RVT_1"/>
    <property type="match status" value="1"/>
</dbReference>
<dbReference type="SUPFAM" id="SSF56672">
    <property type="entry name" value="DNA/RNA polymerases"/>
    <property type="match status" value="1"/>
</dbReference>
<proteinExistence type="predicted"/>
<dbReference type="InterPro" id="IPR043502">
    <property type="entry name" value="DNA/RNA_pol_sf"/>
</dbReference>
<feature type="domain" description="Reverse transcriptase" evidence="2">
    <location>
        <begin position="1"/>
        <end position="240"/>
    </location>
</feature>
<reference evidence="3" key="3">
    <citation type="submission" date="2025-09" db="UniProtKB">
        <authorList>
            <consortium name="Ensembl"/>
        </authorList>
    </citation>
    <scope>IDENTIFICATION</scope>
    <source>
        <strain evidence="3">Thoroughbred</strain>
    </source>
</reference>
<dbReference type="AlphaFoldDB" id="A0A9L0T0V4"/>
<dbReference type="CDD" id="cd01650">
    <property type="entry name" value="RT_nLTR_like"/>
    <property type="match status" value="1"/>
</dbReference>
<evidence type="ECO:0000313" key="3">
    <source>
        <dbReference type="Ensembl" id="ENSECAP00000079881.1"/>
    </source>
</evidence>
<dbReference type="PROSITE" id="PS50878">
    <property type="entry name" value="RT_POL"/>
    <property type="match status" value="1"/>
</dbReference>
<accession>A0A9L0T0V4</accession>
<dbReference type="InterPro" id="IPR000477">
    <property type="entry name" value="RT_dom"/>
</dbReference>
<protein>
    <recommendedName>
        <fullName evidence="1">RNA-directed DNA polymerase</fullName>
        <ecNumber evidence="1">2.7.7.49</ecNumber>
    </recommendedName>
</protein>
<dbReference type="GO" id="GO:0003964">
    <property type="term" value="F:RNA-directed DNA polymerase activity"/>
    <property type="evidence" value="ECO:0007669"/>
    <property type="project" value="UniProtKB-EC"/>
</dbReference>
<keyword evidence="4" id="KW-1185">Reference proteome</keyword>
<dbReference type="Ensembl" id="ENSECAT00000127594.1">
    <property type="protein sequence ID" value="ENSECAP00000079881.1"/>
    <property type="gene ID" value="ENSECAG00000052359.1"/>
</dbReference>
<evidence type="ECO:0000259" key="2">
    <source>
        <dbReference type="PROSITE" id="PS50878"/>
    </source>
</evidence>
<dbReference type="PANTHER" id="PTHR19446">
    <property type="entry name" value="REVERSE TRANSCRIPTASES"/>
    <property type="match status" value="1"/>
</dbReference>
<name>A0A9L0T0V4_HORSE</name>